<dbReference type="Proteomes" id="UP000001593">
    <property type="component" value="Unassembled WGS sequence"/>
</dbReference>
<dbReference type="KEGG" id="nve:5508857"/>
<feature type="region of interest" description="Disordered" evidence="1">
    <location>
        <begin position="380"/>
        <end position="399"/>
    </location>
</feature>
<feature type="compositionally biased region" description="Polar residues" evidence="1">
    <location>
        <begin position="768"/>
        <end position="796"/>
    </location>
</feature>
<feature type="compositionally biased region" description="Basic residues" evidence="1">
    <location>
        <begin position="153"/>
        <end position="165"/>
    </location>
</feature>
<feature type="region of interest" description="Disordered" evidence="1">
    <location>
        <begin position="310"/>
        <end position="329"/>
    </location>
</feature>
<evidence type="ECO:0000313" key="3">
    <source>
        <dbReference type="EMBL" id="EDO37358.1"/>
    </source>
</evidence>
<feature type="compositionally biased region" description="Basic and acidic residues" evidence="1">
    <location>
        <begin position="310"/>
        <end position="319"/>
    </location>
</feature>
<organism evidence="3 4">
    <name type="scientific">Nematostella vectensis</name>
    <name type="common">Starlet sea anemone</name>
    <dbReference type="NCBI Taxonomy" id="45351"/>
    <lineage>
        <taxon>Eukaryota</taxon>
        <taxon>Metazoa</taxon>
        <taxon>Cnidaria</taxon>
        <taxon>Anthozoa</taxon>
        <taxon>Hexacorallia</taxon>
        <taxon>Actiniaria</taxon>
        <taxon>Edwardsiidae</taxon>
        <taxon>Nematostella</taxon>
    </lineage>
</organism>
<feature type="compositionally biased region" description="Polar residues" evidence="1">
    <location>
        <begin position="212"/>
        <end position="229"/>
    </location>
</feature>
<evidence type="ECO:0000259" key="2">
    <source>
        <dbReference type="Pfam" id="PF13820"/>
    </source>
</evidence>
<feature type="compositionally biased region" description="Low complexity" evidence="1">
    <location>
        <begin position="253"/>
        <end position="265"/>
    </location>
</feature>
<feature type="region of interest" description="Disordered" evidence="1">
    <location>
        <begin position="621"/>
        <end position="652"/>
    </location>
</feature>
<proteinExistence type="predicted"/>
<dbReference type="Pfam" id="PF13820">
    <property type="entry name" value="NCOA6_TRADD-N"/>
    <property type="match status" value="1"/>
</dbReference>
<reference evidence="3 4" key="1">
    <citation type="journal article" date="2007" name="Science">
        <title>Sea anemone genome reveals ancestral eumetazoan gene repertoire and genomic organization.</title>
        <authorList>
            <person name="Putnam N.H."/>
            <person name="Srivastava M."/>
            <person name="Hellsten U."/>
            <person name="Dirks B."/>
            <person name="Chapman J."/>
            <person name="Salamov A."/>
            <person name="Terry A."/>
            <person name="Shapiro H."/>
            <person name="Lindquist E."/>
            <person name="Kapitonov V.V."/>
            <person name="Jurka J."/>
            <person name="Genikhovich G."/>
            <person name="Grigoriev I.V."/>
            <person name="Lucas S.M."/>
            <person name="Steele R.E."/>
            <person name="Finnerty J.R."/>
            <person name="Technau U."/>
            <person name="Martindale M.Q."/>
            <person name="Rokhsar D.S."/>
        </authorList>
    </citation>
    <scope>NUCLEOTIDE SEQUENCE [LARGE SCALE GENOMIC DNA]</scope>
    <source>
        <strain evidence="4">CH2 X CH6</strain>
    </source>
</reference>
<evidence type="ECO:0000313" key="4">
    <source>
        <dbReference type="Proteomes" id="UP000001593"/>
    </source>
</evidence>
<dbReference type="EMBL" id="DS469648">
    <property type="protein sequence ID" value="EDO37358.1"/>
    <property type="molecule type" value="Genomic_DNA"/>
</dbReference>
<accession>A7SG15</accession>
<feature type="compositionally biased region" description="Polar residues" evidence="1">
    <location>
        <begin position="968"/>
        <end position="979"/>
    </location>
</feature>
<keyword evidence="4" id="KW-1185">Reference proteome</keyword>
<feature type="region of interest" description="Disordered" evidence="1">
    <location>
        <begin position="138"/>
        <end position="178"/>
    </location>
</feature>
<feature type="compositionally biased region" description="Basic and acidic residues" evidence="1">
    <location>
        <begin position="980"/>
        <end position="990"/>
    </location>
</feature>
<dbReference type="OrthoDB" id="5967287at2759"/>
<evidence type="ECO:0000256" key="1">
    <source>
        <dbReference type="SAM" id="MobiDB-lite"/>
    </source>
</evidence>
<feature type="region of interest" description="Disordered" evidence="1">
    <location>
        <begin position="212"/>
        <end position="265"/>
    </location>
</feature>
<name>A7SG15_NEMVE</name>
<feature type="region of interest" description="Disordered" evidence="1">
    <location>
        <begin position="572"/>
        <end position="608"/>
    </location>
</feature>
<feature type="region of interest" description="Disordered" evidence="1">
    <location>
        <begin position="346"/>
        <end position="372"/>
    </location>
</feature>
<dbReference type="AlphaFoldDB" id="A7SG15"/>
<gene>
    <name evidence="3" type="ORF">NEMVEDRAFT_v1g245030</name>
</gene>
<feature type="compositionally biased region" description="Basic and acidic residues" evidence="1">
    <location>
        <begin position="846"/>
        <end position="859"/>
    </location>
</feature>
<feature type="compositionally biased region" description="Polar residues" evidence="1">
    <location>
        <begin position="622"/>
        <end position="652"/>
    </location>
</feature>
<feature type="compositionally biased region" description="Polar residues" evidence="1">
    <location>
        <begin position="350"/>
        <end position="372"/>
    </location>
</feature>
<feature type="compositionally biased region" description="Polar residues" evidence="1">
    <location>
        <begin position="908"/>
        <end position="927"/>
    </location>
</feature>
<dbReference type="HOGENOM" id="CLU_299825_0_0_1"/>
<dbReference type="InterPro" id="IPR032715">
    <property type="entry name" value="NCOA6_TRADD-N"/>
</dbReference>
<dbReference type="InParanoid" id="A7SG15"/>
<feature type="compositionally biased region" description="Low complexity" evidence="1">
    <location>
        <begin position="797"/>
        <end position="818"/>
    </location>
</feature>
<feature type="compositionally biased region" description="Polar residues" evidence="1">
    <location>
        <begin position="572"/>
        <end position="595"/>
    </location>
</feature>
<feature type="compositionally biased region" description="Basic residues" evidence="1">
    <location>
        <begin position="991"/>
        <end position="1000"/>
    </location>
</feature>
<feature type="compositionally biased region" description="Polar residues" evidence="1">
    <location>
        <begin position="938"/>
        <end position="951"/>
    </location>
</feature>
<feature type="domain" description="Nuclear receptor coactivator 6 TRADD-N" evidence="2">
    <location>
        <begin position="14"/>
        <end position="71"/>
    </location>
</feature>
<dbReference type="OMA" id="CSHSPMN"/>
<feature type="region of interest" description="Disordered" evidence="1">
    <location>
        <begin position="768"/>
        <end position="1000"/>
    </location>
</feature>
<protein>
    <recommendedName>
        <fullName evidence="2">Nuclear receptor coactivator 6 TRADD-N domain-containing protein</fullName>
    </recommendedName>
</protein>
<sequence length="1000" mass="106684">MQLKQKTAKPVGRKVSKARPITVKFPIPKSAVGKLRTLAISRDQRLLNLGVLAVQIRHDESIVLGIELEKTKKKAKRAAETKHPGFVQNKAEISQQNANLTSGNAEASLSAIAAKASKTPMSVGFHGSNLDVLLAKSQARRTGAKRGQSSARPRGRPKTGGRRGRPPTQPLSERDNPYLNVSVGASTWESVYRNIGAPNDRRVLKRSFSTDISSLQTPKSTRESTSISHSDLKRAKSCSPPGSSPIYSDPDDGLSSVSSSPCSHSPMNSDELLNLFIDQKFSATSVLRQLAENYTEDGFQYQDIKKDVEDKAGRQEGAKEGSGLEYMHGDPGQVVVSCIGNSKGNDKAIGSTSSDQPIPPYTNENTSSRRSGINNINIDRQTTSVSCPPNVSSAPQDIGQQKTTVASISYECNTSAGVPTSQASPTVAKKPRSFAQLGIYPASLGSEMLDLNSTRTSMAPALSAMQTAMYGNYTGLNQYYSPRQMARGPIQSVVYNVNKPVTVLSPRMSRPGHGHYAVAGHSDGMTVMSTCTSSSVNSSNYPSSGYFSPLTYPPSLGNTGMVAVQPAFPGSVSQDHGANSCGVSTAPTKSDTLAGTPQPELGVSVPAETPALPQKCAKVGSEYNNTSSVNDNSRTSTSSPAHNNTKSSNTSPVVLDQQAGNVDLNNNVKDNIGPQCTLSYVYPMGTIWYPYVAVTPYAMVDNNKSKITTTEGDEETNPSNDTNAKQYIDLAGSMRYWQQLSLLYKNRMQIGNANLSLPAHQGFVNPMAGQSSGTITPTDGTNNGLKPSVPPTTLSQTVSTSISKSATATTASAPSCQARGDSPTGNGKDDVIEENSADADNSLHNAENEEGRDPVKEDNPCSQSDPPLARASSLEDSDIEIKPIDGDQSNDKTPLVSDDSDKTECQSDDNMQSNTETEPANEAQSPDQEVDNIECDSQKQQPSTRRASNSPPAELSFIPDSSIEHVNVGNNSSGTQTTGDFKRSGKDLKTRSSKRKKSRK</sequence>